<dbReference type="AlphaFoldDB" id="A0AAV4U9B2"/>
<feature type="region of interest" description="Disordered" evidence="1">
    <location>
        <begin position="56"/>
        <end position="90"/>
    </location>
</feature>
<gene>
    <name evidence="2" type="ORF">CEXT_27781</name>
</gene>
<evidence type="ECO:0000313" key="3">
    <source>
        <dbReference type="Proteomes" id="UP001054945"/>
    </source>
</evidence>
<comment type="caution">
    <text evidence="2">The sequence shown here is derived from an EMBL/GenBank/DDBJ whole genome shotgun (WGS) entry which is preliminary data.</text>
</comment>
<keyword evidence="3" id="KW-1185">Reference proteome</keyword>
<name>A0AAV4U9B2_CAEEX</name>
<dbReference type="EMBL" id="BPLR01012508">
    <property type="protein sequence ID" value="GIY54352.1"/>
    <property type="molecule type" value="Genomic_DNA"/>
</dbReference>
<sequence length="141" mass="15411">MIFPHNDAIVTRTTVNFPGRYFRTATKSLFVVGPIEPTRIAIKRLPERWMSQSAGQLKHLGRRKRGQRTGRPGRPRGSIHSAATPACPNKTAVSGNGALGSREVTCLQGKGHNSHFLDVPCISAGHMALTFLTWGRETAHS</sequence>
<accession>A0AAV4U9B2</accession>
<feature type="compositionally biased region" description="Basic residues" evidence="1">
    <location>
        <begin position="59"/>
        <end position="74"/>
    </location>
</feature>
<organism evidence="2 3">
    <name type="scientific">Caerostris extrusa</name>
    <name type="common">Bark spider</name>
    <name type="synonym">Caerostris bankana</name>
    <dbReference type="NCBI Taxonomy" id="172846"/>
    <lineage>
        <taxon>Eukaryota</taxon>
        <taxon>Metazoa</taxon>
        <taxon>Ecdysozoa</taxon>
        <taxon>Arthropoda</taxon>
        <taxon>Chelicerata</taxon>
        <taxon>Arachnida</taxon>
        <taxon>Araneae</taxon>
        <taxon>Araneomorphae</taxon>
        <taxon>Entelegynae</taxon>
        <taxon>Araneoidea</taxon>
        <taxon>Araneidae</taxon>
        <taxon>Caerostris</taxon>
    </lineage>
</organism>
<evidence type="ECO:0000256" key="1">
    <source>
        <dbReference type="SAM" id="MobiDB-lite"/>
    </source>
</evidence>
<dbReference type="Proteomes" id="UP001054945">
    <property type="component" value="Unassembled WGS sequence"/>
</dbReference>
<evidence type="ECO:0000313" key="2">
    <source>
        <dbReference type="EMBL" id="GIY54352.1"/>
    </source>
</evidence>
<protein>
    <submittedName>
        <fullName evidence="2">Uncharacterized protein</fullName>
    </submittedName>
</protein>
<reference evidence="2 3" key="1">
    <citation type="submission" date="2021-06" db="EMBL/GenBank/DDBJ databases">
        <title>Caerostris extrusa draft genome.</title>
        <authorList>
            <person name="Kono N."/>
            <person name="Arakawa K."/>
        </authorList>
    </citation>
    <scope>NUCLEOTIDE SEQUENCE [LARGE SCALE GENOMIC DNA]</scope>
</reference>
<proteinExistence type="predicted"/>